<evidence type="ECO:0000259" key="6">
    <source>
        <dbReference type="PROSITE" id="PS50048"/>
    </source>
</evidence>
<name>A0A319DZT1_ASPSB</name>
<evidence type="ECO:0000256" key="4">
    <source>
        <dbReference type="ARBA" id="ARBA00023163"/>
    </source>
</evidence>
<feature type="domain" description="Zn(2)-C6 fungal-type" evidence="6">
    <location>
        <begin position="12"/>
        <end position="42"/>
    </location>
</feature>
<evidence type="ECO:0000256" key="1">
    <source>
        <dbReference type="ARBA" id="ARBA00004123"/>
    </source>
</evidence>
<dbReference type="VEuPathDB" id="FungiDB:BO78DRAFT_323076"/>
<dbReference type="EMBL" id="KZ826382">
    <property type="protein sequence ID" value="PYI03326.1"/>
    <property type="molecule type" value="Genomic_DNA"/>
</dbReference>
<dbReference type="OrthoDB" id="3477330at2759"/>
<dbReference type="SMART" id="SM00066">
    <property type="entry name" value="GAL4"/>
    <property type="match status" value="1"/>
</dbReference>
<keyword evidence="3" id="KW-0238">DNA-binding</keyword>
<dbReference type="AlphaFoldDB" id="A0A319DZT1"/>
<dbReference type="SUPFAM" id="SSF57701">
    <property type="entry name" value="Zn2/Cys6 DNA-binding domain"/>
    <property type="match status" value="1"/>
</dbReference>
<dbReference type="InterPro" id="IPR001138">
    <property type="entry name" value="Zn2Cys6_DnaBD"/>
</dbReference>
<accession>A0A319DZT1</accession>
<keyword evidence="2" id="KW-0805">Transcription regulation</keyword>
<sequence>MAASTISRTRTGCWDCRARRVKCDETHPVCRRCARNNRSCGYGLRLTWLEESVAKGICHGREGVWSKNGQKKGDADRADRAERVQCSPPIPQRQWMFLHTSVHDVERFCLGYQGRNDTIWPKYPRQLPLSPAMSTMPVPAQGRSTNDTTLLAFFEAVICSSSTLVDNAQSNPYRYLILPMALDSEGIYHAALAISANTLRLSEARYRVPALEHHHRALLYLRSLLGRGSWTDREMDEILGLVLMICWFEISDNSRPSWVTHLNGFQNVMSARKKQRQQALSGHSRELLGFFDRYFAFHLVLARTAFRWEIPQTQPCLSSIPLSSSSPDIIDPYMGFSHTLLHLINQVADVAWAEREVDAQTVYGLKTSLEMLHQTPPDGDVDSHSSMTIAEANRLGAMLLLYEICSSPRTSSPFPSFALEDKNTCIRQILDLIQAHKTNIMRTAVVPLWPLFLAGCCTPSDDERVIVLQLFNELEGIRRFGNITPAREVMEMVWRHRDLTQSDLPNGVRVEKTARFEWEYAMVMLGGWKLALT</sequence>
<protein>
    <recommendedName>
        <fullName evidence="6">Zn(2)-C6 fungal-type domain-containing protein</fullName>
    </recommendedName>
</protein>
<dbReference type="Proteomes" id="UP000248423">
    <property type="component" value="Unassembled WGS sequence"/>
</dbReference>
<organism evidence="7 8">
    <name type="scientific">Aspergillus sclerotiicarbonarius (strain CBS 121057 / IBT 28362)</name>
    <dbReference type="NCBI Taxonomy" id="1448318"/>
    <lineage>
        <taxon>Eukaryota</taxon>
        <taxon>Fungi</taxon>
        <taxon>Dikarya</taxon>
        <taxon>Ascomycota</taxon>
        <taxon>Pezizomycotina</taxon>
        <taxon>Eurotiomycetes</taxon>
        <taxon>Eurotiomycetidae</taxon>
        <taxon>Eurotiales</taxon>
        <taxon>Aspergillaceae</taxon>
        <taxon>Aspergillus</taxon>
        <taxon>Aspergillus subgen. Circumdati</taxon>
    </lineage>
</organism>
<dbReference type="GO" id="GO:0008270">
    <property type="term" value="F:zinc ion binding"/>
    <property type="evidence" value="ECO:0007669"/>
    <property type="project" value="InterPro"/>
</dbReference>
<keyword evidence="4" id="KW-0804">Transcription</keyword>
<dbReference type="PROSITE" id="PS50048">
    <property type="entry name" value="ZN2_CY6_FUNGAL_2"/>
    <property type="match status" value="1"/>
</dbReference>
<evidence type="ECO:0000256" key="3">
    <source>
        <dbReference type="ARBA" id="ARBA00023125"/>
    </source>
</evidence>
<dbReference type="InterPro" id="IPR021858">
    <property type="entry name" value="Fun_TF"/>
</dbReference>
<evidence type="ECO:0000256" key="2">
    <source>
        <dbReference type="ARBA" id="ARBA00023015"/>
    </source>
</evidence>
<dbReference type="Pfam" id="PF00172">
    <property type="entry name" value="Zn_clus"/>
    <property type="match status" value="1"/>
</dbReference>
<dbReference type="STRING" id="1448318.A0A319DZT1"/>
<dbReference type="PROSITE" id="PS00463">
    <property type="entry name" value="ZN2_CY6_FUNGAL_1"/>
    <property type="match status" value="1"/>
</dbReference>
<dbReference type="GO" id="GO:0000976">
    <property type="term" value="F:transcription cis-regulatory region binding"/>
    <property type="evidence" value="ECO:0007669"/>
    <property type="project" value="TreeGrafter"/>
</dbReference>
<dbReference type="GO" id="GO:0005634">
    <property type="term" value="C:nucleus"/>
    <property type="evidence" value="ECO:0007669"/>
    <property type="project" value="UniProtKB-SubCell"/>
</dbReference>
<evidence type="ECO:0000256" key="5">
    <source>
        <dbReference type="ARBA" id="ARBA00023242"/>
    </source>
</evidence>
<dbReference type="GO" id="GO:0045944">
    <property type="term" value="P:positive regulation of transcription by RNA polymerase II"/>
    <property type="evidence" value="ECO:0007669"/>
    <property type="project" value="TreeGrafter"/>
</dbReference>
<dbReference type="PANTHER" id="PTHR37534">
    <property type="entry name" value="TRANSCRIPTIONAL ACTIVATOR PROTEIN UGA3"/>
    <property type="match status" value="1"/>
</dbReference>
<comment type="subcellular location">
    <subcellularLocation>
        <location evidence="1">Nucleus</location>
    </subcellularLocation>
</comment>
<gene>
    <name evidence="7" type="ORF">BO78DRAFT_323076</name>
</gene>
<dbReference type="CDD" id="cd00067">
    <property type="entry name" value="GAL4"/>
    <property type="match status" value="1"/>
</dbReference>
<dbReference type="Pfam" id="PF11951">
    <property type="entry name" value="Fungal_trans_2"/>
    <property type="match status" value="1"/>
</dbReference>
<dbReference type="InterPro" id="IPR036864">
    <property type="entry name" value="Zn2-C6_fun-type_DNA-bd_sf"/>
</dbReference>
<dbReference type="PANTHER" id="PTHR37534:SF49">
    <property type="entry name" value="LYSINE BIOSYNTHESIS REGULATORY PROTEIN LYS14"/>
    <property type="match status" value="1"/>
</dbReference>
<keyword evidence="5" id="KW-0539">Nucleus</keyword>
<evidence type="ECO:0000313" key="8">
    <source>
        <dbReference type="Proteomes" id="UP000248423"/>
    </source>
</evidence>
<proteinExistence type="predicted"/>
<dbReference type="Gene3D" id="4.10.240.10">
    <property type="entry name" value="Zn(2)-C6 fungal-type DNA-binding domain"/>
    <property type="match status" value="1"/>
</dbReference>
<reference evidence="7 8" key="1">
    <citation type="submission" date="2018-02" db="EMBL/GenBank/DDBJ databases">
        <title>The genomes of Aspergillus section Nigri reveals drivers in fungal speciation.</title>
        <authorList>
            <consortium name="DOE Joint Genome Institute"/>
            <person name="Vesth T.C."/>
            <person name="Nybo J."/>
            <person name="Theobald S."/>
            <person name="Brandl J."/>
            <person name="Frisvad J.C."/>
            <person name="Nielsen K.F."/>
            <person name="Lyhne E.K."/>
            <person name="Kogle M.E."/>
            <person name="Kuo A."/>
            <person name="Riley R."/>
            <person name="Clum A."/>
            <person name="Nolan M."/>
            <person name="Lipzen A."/>
            <person name="Salamov A."/>
            <person name="Henrissat B."/>
            <person name="Wiebenga A."/>
            <person name="De vries R.P."/>
            <person name="Grigoriev I.V."/>
            <person name="Mortensen U.H."/>
            <person name="Andersen M.R."/>
            <person name="Baker S.E."/>
        </authorList>
    </citation>
    <scope>NUCLEOTIDE SEQUENCE [LARGE SCALE GENOMIC DNA]</scope>
    <source>
        <strain evidence="7 8">CBS 121057</strain>
    </source>
</reference>
<dbReference type="GO" id="GO:0000981">
    <property type="term" value="F:DNA-binding transcription factor activity, RNA polymerase II-specific"/>
    <property type="evidence" value="ECO:0007669"/>
    <property type="project" value="InterPro"/>
</dbReference>
<evidence type="ECO:0000313" key="7">
    <source>
        <dbReference type="EMBL" id="PYI03326.1"/>
    </source>
</evidence>
<keyword evidence="8" id="KW-1185">Reference proteome</keyword>